<dbReference type="OrthoDB" id="2573607at2759"/>
<dbReference type="InParanoid" id="A0A0S2LIM3"/>
<dbReference type="GeneID" id="36392865"/>
<feature type="region of interest" description="Disordered" evidence="1">
    <location>
        <begin position="97"/>
        <end position="182"/>
    </location>
</feature>
<protein>
    <submittedName>
        <fullName evidence="2">Uncharacterized protein</fullName>
    </submittedName>
</protein>
<name>A0A0S2LIM3_CRYD1</name>
<organism evidence="2 3">
    <name type="scientific">Cryptococcus deneoformans (strain JEC21 / ATCC MYA-565)</name>
    <name type="common">Cryptococcus neoformans var. neoformans serotype D</name>
    <dbReference type="NCBI Taxonomy" id="214684"/>
    <lineage>
        <taxon>Eukaryota</taxon>
        <taxon>Fungi</taxon>
        <taxon>Dikarya</taxon>
        <taxon>Basidiomycota</taxon>
        <taxon>Agaricomycotina</taxon>
        <taxon>Tremellomycetes</taxon>
        <taxon>Tremellales</taxon>
        <taxon>Cryptococcaceae</taxon>
        <taxon>Cryptococcus</taxon>
        <taxon>Cryptococcus neoformans species complex</taxon>
    </lineage>
</organism>
<dbReference type="AlphaFoldDB" id="A0A0S2LIM3"/>
<keyword evidence="3" id="KW-1185">Reference proteome</keyword>
<feature type="compositionally biased region" description="Polar residues" evidence="1">
    <location>
        <begin position="123"/>
        <end position="140"/>
    </location>
</feature>
<dbReference type="VEuPathDB" id="FungiDB:CNE02135"/>
<gene>
    <name evidence="2" type="ordered locus">CNE02135</name>
</gene>
<dbReference type="RefSeq" id="XP_024514376.1">
    <property type="nucleotide sequence ID" value="XM_024658526.1"/>
</dbReference>
<sequence>MPSKYPASPRYAKPTKIPGAFNKGVITGAGHSSIYLTPVQEERILNWREASTSSQPRRPNVRSAPASVRLPSNSSICTCTCTDCQGNPSPIMSCCCSGHSPKSKTSRQSKKDKGPNSHVKSYYSRNTAPESSNMTPTLPTMMTVRPKTVPIGRQPPKIKANKTWAASRPTYEQTSPLTAGPPQWTAPGDSPMDITPLNTEIPMFRIAGSRDPISQSYWKRMFPPAAMPTAMPAFGLLPPQLFGMPSRKP</sequence>
<dbReference type="Proteomes" id="UP000002149">
    <property type="component" value="Chromosome 5"/>
</dbReference>
<dbReference type="EMBL" id="AE017345">
    <property type="protein sequence ID" value="ALO60567.1"/>
    <property type="molecule type" value="Genomic_DNA"/>
</dbReference>
<evidence type="ECO:0000256" key="1">
    <source>
        <dbReference type="SAM" id="MobiDB-lite"/>
    </source>
</evidence>
<proteinExistence type="predicted"/>
<feature type="region of interest" description="Disordered" evidence="1">
    <location>
        <begin position="49"/>
        <end position="71"/>
    </location>
</feature>
<accession>A0A0S2LIM3</accession>
<reference evidence="2 3" key="1">
    <citation type="journal article" date="2005" name="Science">
        <title>The genome of the basidiomycetous yeast and human pathogen Cryptococcus neoformans.</title>
        <authorList>
            <person name="Loftus B.J."/>
            <person name="Fung E."/>
            <person name="Roncaglia P."/>
            <person name="Rowley D."/>
            <person name="Amedeo P."/>
            <person name="Bruno D."/>
            <person name="Vamathevan J."/>
            <person name="Miranda M."/>
            <person name="Anderson I.J."/>
            <person name="Fraser J.A."/>
            <person name="Allen J.E."/>
            <person name="Bosdet I.E."/>
            <person name="Brent M.R."/>
            <person name="Chiu R."/>
            <person name="Doering T.L."/>
            <person name="Donlin M.J."/>
            <person name="D'Souza C.A."/>
            <person name="Fox D.S."/>
            <person name="Grinberg V."/>
            <person name="Fu J."/>
            <person name="Fukushima M."/>
            <person name="Haas B.J."/>
            <person name="Huang J.C."/>
            <person name="Janbon G."/>
            <person name="Jones S.J."/>
            <person name="Koo H.L."/>
            <person name="Krzywinski M.I."/>
            <person name="Kwon-Chung J.K."/>
            <person name="Lengeler K.B."/>
            <person name="Maiti R."/>
            <person name="Marra M.A."/>
            <person name="Marra R.E."/>
            <person name="Mathewson C.A."/>
            <person name="Mitchell T.G."/>
            <person name="Pertea M."/>
            <person name="Riggs F.R."/>
            <person name="Salzberg S.L."/>
            <person name="Schein J.E."/>
            <person name="Shvartsbeyn A."/>
            <person name="Shin H."/>
            <person name="Shumway M."/>
            <person name="Specht C.A."/>
            <person name="Suh B.B."/>
            <person name="Tenney A."/>
            <person name="Utterback T.R."/>
            <person name="Wickes B.L."/>
            <person name="Wortman J.R."/>
            <person name="Wye N.H."/>
            <person name="Kronstad J.W."/>
            <person name="Lodge J.K."/>
            <person name="Heitman J."/>
            <person name="Davis R.W."/>
            <person name="Fraser C.M."/>
            <person name="Hyman R.W."/>
        </authorList>
    </citation>
    <scope>NUCLEOTIDE SEQUENCE [LARGE SCALE GENOMIC DNA]</scope>
    <source>
        <strain evidence="3">JEC21 / ATCC MYA-565</strain>
    </source>
</reference>
<evidence type="ECO:0000313" key="2">
    <source>
        <dbReference type="EMBL" id="ALO60567.1"/>
    </source>
</evidence>
<evidence type="ECO:0000313" key="3">
    <source>
        <dbReference type="Proteomes" id="UP000002149"/>
    </source>
</evidence>
<dbReference type="PaxDb" id="214684-A0A0S2LIM3"/>
<dbReference type="KEGG" id="cne:CNE02135"/>